<feature type="region of interest" description="Disordered" evidence="1">
    <location>
        <begin position="1"/>
        <end position="61"/>
    </location>
</feature>
<organism evidence="2 3">
    <name type="scientific">Penicillium brasilianum</name>
    <dbReference type="NCBI Taxonomy" id="104259"/>
    <lineage>
        <taxon>Eukaryota</taxon>
        <taxon>Fungi</taxon>
        <taxon>Dikarya</taxon>
        <taxon>Ascomycota</taxon>
        <taxon>Pezizomycotina</taxon>
        <taxon>Eurotiomycetes</taxon>
        <taxon>Eurotiomycetidae</taxon>
        <taxon>Eurotiales</taxon>
        <taxon>Aspergillaceae</taxon>
        <taxon>Penicillium</taxon>
    </lineage>
</organism>
<name>A0A1S9RSP1_PENBI</name>
<evidence type="ECO:0000313" key="3">
    <source>
        <dbReference type="Proteomes" id="UP000190744"/>
    </source>
</evidence>
<dbReference type="EMBL" id="LJBN01000119">
    <property type="protein sequence ID" value="OOQ88341.1"/>
    <property type="molecule type" value="Genomic_DNA"/>
</dbReference>
<reference evidence="3" key="1">
    <citation type="submission" date="2015-09" db="EMBL/GenBank/DDBJ databases">
        <authorList>
            <person name="Fill T.P."/>
            <person name="Baretta J.F."/>
            <person name="de Almeida L.G."/>
            <person name="Rocha M."/>
            <person name="de Souza D.H."/>
            <person name="Malavazi I."/>
            <person name="Cerdeira L.T."/>
            <person name="Hong H."/>
            <person name="Samborskyy M."/>
            <person name="de Vasconcelos A.T."/>
            <person name="Leadlay P."/>
            <person name="Rodrigues-Filho E."/>
        </authorList>
    </citation>
    <scope>NUCLEOTIDE SEQUENCE [LARGE SCALE GENOMIC DNA]</scope>
    <source>
        <strain evidence="3">LaBioMMi 136</strain>
    </source>
</reference>
<protein>
    <submittedName>
        <fullName evidence="2">Uncharacterized protein</fullName>
    </submittedName>
</protein>
<dbReference type="AlphaFoldDB" id="A0A1S9RSP1"/>
<feature type="compositionally biased region" description="Pro residues" evidence="1">
    <location>
        <begin position="291"/>
        <end position="302"/>
    </location>
</feature>
<evidence type="ECO:0000313" key="2">
    <source>
        <dbReference type="EMBL" id="OOQ88341.1"/>
    </source>
</evidence>
<feature type="compositionally biased region" description="Polar residues" evidence="1">
    <location>
        <begin position="249"/>
        <end position="260"/>
    </location>
</feature>
<feature type="region of interest" description="Disordered" evidence="1">
    <location>
        <begin position="153"/>
        <end position="302"/>
    </location>
</feature>
<comment type="caution">
    <text evidence="2">The sequence shown here is derived from an EMBL/GenBank/DDBJ whole genome shotgun (WGS) entry which is preliminary data.</text>
</comment>
<feature type="compositionally biased region" description="Low complexity" evidence="1">
    <location>
        <begin position="261"/>
        <end position="290"/>
    </location>
</feature>
<feature type="compositionally biased region" description="Polar residues" evidence="1">
    <location>
        <begin position="213"/>
        <end position="223"/>
    </location>
</feature>
<accession>A0A1S9RSP1</accession>
<feature type="compositionally biased region" description="Polar residues" evidence="1">
    <location>
        <begin position="32"/>
        <end position="42"/>
    </location>
</feature>
<evidence type="ECO:0000256" key="1">
    <source>
        <dbReference type="SAM" id="MobiDB-lite"/>
    </source>
</evidence>
<gene>
    <name evidence="2" type="ORF">PEBR_13530</name>
</gene>
<dbReference type="Proteomes" id="UP000190744">
    <property type="component" value="Unassembled WGS sequence"/>
</dbReference>
<sequence>MPVLVNNNEYEGEQSMPRAPSTQSYAPGDFTNLLNEGNQSFEQRPPIPLHSTQPRLPQRRPSEYRPVLALPRLDTSFTTLPAQKPIPSIETVPERTTIPPMPVTTTMASHWYMGPTTSMATMPTMAPMTSLPPLRRMRPLSPITIVAPVAATSTRPNMKDRTAGGTGLPPATSKPATARVVDGHHPKPEGAYYPPAKRIKREPTDTPRKPSWAISSESDNASVISLPRPPLQEEVNSRPQPPVEEREQTNSSGGQKCTDPSRSSCSSSSSSYSTFSTSGGPQRQQQQPFPMQDPPAPIIPTPLEPFPEAGTLMNFPLPQIDHQGQRPAAADGYFSALEDATLYQTRDPYEIEIAYRAALRVRERADWDCRRLGLRLRYLRRCQARMAERSRQGRECEWERSDFCGQTGRR</sequence>
<proteinExistence type="predicted"/>